<name>A0A4Z0W265_9GAMM</name>
<dbReference type="AlphaFoldDB" id="A0A4Z0W265"/>
<sequence length="186" mass="20554">MMSDSIVWKVLEQPGHEFANIAEKGDGWELSGTAVLLHEHSPSRIDYVIKCDSSWSTRSAHVFGVIGGETFTIDLEADADKGWTYNGVTRPATIGCVDVDLGFSPSTNTLPIRRLALNVGQEAEVRAAWLQFPSFELKELIQVYRREGDKVYRYESGGGSFSCTLDVNDAGFVTDYPGLWRAEPST</sequence>
<protein>
    <submittedName>
        <fullName evidence="1">Uncharacterized protein</fullName>
    </submittedName>
</protein>
<evidence type="ECO:0000313" key="1">
    <source>
        <dbReference type="EMBL" id="TGG90333.1"/>
    </source>
</evidence>
<dbReference type="SUPFAM" id="SSF159275">
    <property type="entry name" value="PA1994-like"/>
    <property type="match status" value="1"/>
</dbReference>
<organism evidence="1 2">
    <name type="scientific">Natronospirillum operosum</name>
    <dbReference type="NCBI Taxonomy" id="2759953"/>
    <lineage>
        <taxon>Bacteria</taxon>
        <taxon>Pseudomonadati</taxon>
        <taxon>Pseudomonadota</taxon>
        <taxon>Gammaproteobacteria</taxon>
        <taxon>Oceanospirillales</taxon>
        <taxon>Natronospirillaceae</taxon>
        <taxon>Natronospirillum</taxon>
    </lineage>
</organism>
<dbReference type="Proteomes" id="UP000297475">
    <property type="component" value="Unassembled WGS sequence"/>
</dbReference>
<evidence type="ECO:0000313" key="2">
    <source>
        <dbReference type="Proteomes" id="UP000297475"/>
    </source>
</evidence>
<gene>
    <name evidence="1" type="ORF">E4656_18900</name>
</gene>
<dbReference type="OrthoDB" id="9814791at2"/>
<keyword evidence="2" id="KW-1185">Reference proteome</keyword>
<comment type="caution">
    <text evidence="1">The sequence shown here is derived from an EMBL/GenBank/DDBJ whole genome shotgun (WGS) entry which is preliminary data.</text>
</comment>
<accession>A0A4Z0W265</accession>
<proteinExistence type="predicted"/>
<dbReference type="EMBL" id="SRMF01000014">
    <property type="protein sequence ID" value="TGG90333.1"/>
    <property type="molecule type" value="Genomic_DNA"/>
</dbReference>
<dbReference type="InterPro" id="IPR009467">
    <property type="entry name" value="Glycolipid-bd_prot_put"/>
</dbReference>
<reference evidence="1 2" key="1">
    <citation type="submission" date="2019-04" db="EMBL/GenBank/DDBJ databases">
        <title>Natronospirillum operosus gen. nov., sp. nov., a haloalkaliphilic satellite isolated from decaying biomass of laboratory culture of cyanobacterium Geitlerinema sp. and proposal of Natronospirillaceae fam. nov. and Saccharospirillaceae fam. nov.</title>
        <authorList>
            <person name="Kevbrin V."/>
            <person name="Boltyanskaya Y."/>
            <person name="Koziaeva V."/>
            <person name="Grouzdev D.S."/>
            <person name="Park M."/>
            <person name="Cho J."/>
        </authorList>
    </citation>
    <scope>NUCLEOTIDE SEQUENCE [LARGE SCALE GENOMIC DNA]</scope>
    <source>
        <strain evidence="1 2">G-116</strain>
    </source>
</reference>
<dbReference type="Pfam" id="PF06475">
    <property type="entry name" value="Glycolipid_bind"/>
    <property type="match status" value="1"/>
</dbReference>